<feature type="signal peptide" evidence="1">
    <location>
        <begin position="1"/>
        <end position="19"/>
    </location>
</feature>
<organism evidence="2 3">
    <name type="scientific">Thalassolituus marinus</name>
    <dbReference type="NCBI Taxonomy" id="671053"/>
    <lineage>
        <taxon>Bacteria</taxon>
        <taxon>Pseudomonadati</taxon>
        <taxon>Pseudomonadota</taxon>
        <taxon>Gammaproteobacteria</taxon>
        <taxon>Oceanospirillales</taxon>
        <taxon>Oceanospirillaceae</taxon>
        <taxon>Thalassolituus</taxon>
    </lineage>
</organism>
<keyword evidence="3" id="KW-1185">Reference proteome</keyword>
<gene>
    <name evidence="2" type="ORF">I9W95_17495</name>
</gene>
<dbReference type="EMBL" id="JAEDAH010000105">
    <property type="protein sequence ID" value="MCA6065395.1"/>
    <property type="molecule type" value="Genomic_DNA"/>
</dbReference>
<dbReference type="Proteomes" id="UP000714380">
    <property type="component" value="Unassembled WGS sequence"/>
</dbReference>
<proteinExistence type="predicted"/>
<name>A0ABS7ZUX7_9GAMM</name>
<protein>
    <submittedName>
        <fullName evidence="2">Uncharacterized protein</fullName>
    </submittedName>
</protein>
<evidence type="ECO:0000313" key="2">
    <source>
        <dbReference type="EMBL" id="MCA6065395.1"/>
    </source>
</evidence>
<evidence type="ECO:0000313" key="3">
    <source>
        <dbReference type="Proteomes" id="UP000714380"/>
    </source>
</evidence>
<dbReference type="PROSITE" id="PS51257">
    <property type="entry name" value="PROKAR_LIPOPROTEIN"/>
    <property type="match status" value="1"/>
</dbReference>
<feature type="chain" id="PRO_5045482973" evidence="1">
    <location>
        <begin position="20"/>
        <end position="230"/>
    </location>
</feature>
<keyword evidence="1" id="KW-0732">Signal</keyword>
<comment type="caution">
    <text evidence="2">The sequence shown here is derived from an EMBL/GenBank/DDBJ whole genome shotgun (WGS) entry which is preliminary data.</text>
</comment>
<accession>A0ABS7ZUX7</accession>
<evidence type="ECO:0000256" key="1">
    <source>
        <dbReference type="SAM" id="SignalP"/>
    </source>
</evidence>
<sequence length="230" mass="25385">MIRIFVLSVVFLGACLANADENSKLGEILYSLDLPGEWKVVVGENDSFMLSKNGRFSIASMNGKFQITDLWSEQGITAKELKERFDLYPVEIIKRKSKAVPVRLGKSDRPAVFSIFLILGDSNSINFFKESEGYLTEVGADVYVLPGKDFKKFYGFECSSFEKRISILRGLDVITDYSSCDEAVINGKGASVIAMTKLLSLERAPFAIVNALQKGAVVSSKTIKALIPNE</sequence>
<reference evidence="2 3" key="1">
    <citation type="submission" date="2020-12" db="EMBL/GenBank/DDBJ databases">
        <title>Novel Thalassolituus-related marine hydrocarbonoclastic bacteria mediated algae-derived hydrocarbons mineralization in twilight zone of the northern South China Sea.</title>
        <authorList>
            <person name="Dong C."/>
        </authorList>
    </citation>
    <scope>NUCLEOTIDE SEQUENCE [LARGE SCALE GENOMIC DNA]</scope>
    <source>
        <strain evidence="2 3">IMCC1826</strain>
    </source>
</reference>
<dbReference type="RefSeq" id="WP_225677288.1">
    <property type="nucleotide sequence ID" value="NZ_JAEDAH010000105.1"/>
</dbReference>